<dbReference type="EMBL" id="AXCV01000598">
    <property type="protein sequence ID" value="KGO22203.1"/>
    <property type="molecule type" value="Genomic_DNA"/>
</dbReference>
<feature type="transmembrane region" description="Helical" evidence="2">
    <location>
        <begin position="199"/>
        <end position="219"/>
    </location>
</feature>
<dbReference type="PANTHER" id="PTHR36435">
    <property type="entry name" value="SLR1288 PROTEIN"/>
    <property type="match status" value="1"/>
</dbReference>
<comment type="similarity">
    <text evidence="1">Belongs to the UPF0177 family.</text>
</comment>
<accession>A0ABR4XPW1</accession>
<feature type="transmembrane region" description="Helical" evidence="2">
    <location>
        <begin position="43"/>
        <end position="61"/>
    </location>
</feature>
<comment type="caution">
    <text evidence="4">The sequence shown here is derived from an EMBL/GenBank/DDBJ whole genome shotgun (WGS) entry which is preliminary data.</text>
</comment>
<feature type="transmembrane region" description="Helical" evidence="2">
    <location>
        <begin position="110"/>
        <end position="129"/>
    </location>
</feature>
<dbReference type="Pfam" id="PF02517">
    <property type="entry name" value="Rce1-like"/>
    <property type="match status" value="1"/>
</dbReference>
<proteinExistence type="inferred from homology"/>
<keyword evidence="2" id="KW-0472">Membrane</keyword>
<feature type="transmembrane region" description="Helical" evidence="2">
    <location>
        <begin position="73"/>
        <end position="89"/>
    </location>
</feature>
<dbReference type="Proteomes" id="UP000030023">
    <property type="component" value="Unassembled WGS sequence"/>
</dbReference>
<feature type="transmembrane region" description="Helical" evidence="2">
    <location>
        <begin position="12"/>
        <end position="31"/>
    </location>
</feature>
<evidence type="ECO:0000313" key="4">
    <source>
        <dbReference type="EMBL" id="KGO22203.1"/>
    </source>
</evidence>
<evidence type="ECO:0000256" key="2">
    <source>
        <dbReference type="SAM" id="Phobius"/>
    </source>
</evidence>
<name>A0ABR4XPW1_9LACO</name>
<reference evidence="4 5" key="1">
    <citation type="journal article" date="2014" name="Antonie Van Leeuwenhoek">
        <title>Oenococcus alcoholitolerans sp. nov., a lactic acid bacteria isolated from cachaca and ethanol fermentation processes.</title>
        <authorList>
            <person name="Badotti F."/>
            <person name="Moreira A.P."/>
            <person name="Tonon L.A."/>
            <person name="de Lucena B.T."/>
            <person name="Gomes Fde C."/>
            <person name="Kruger R."/>
            <person name="Thompson C.C."/>
            <person name="de Morais M.A.Jr."/>
            <person name="Rosa C.A."/>
            <person name="Thompson F.L."/>
        </authorList>
    </citation>
    <scope>NUCLEOTIDE SEQUENCE [LARGE SCALE GENOMIC DNA]</scope>
    <source>
        <strain evidence="4 5">UFRJ-M7.2.18</strain>
    </source>
</reference>
<gene>
    <name evidence="4" type="ORF">Q757_09660</name>
</gene>
<dbReference type="InterPro" id="IPR003675">
    <property type="entry name" value="Rce1/LyrA-like_dom"/>
</dbReference>
<protein>
    <recommendedName>
        <fullName evidence="3">CAAX prenyl protease 2/Lysostaphin resistance protein A-like domain-containing protein</fullName>
    </recommendedName>
</protein>
<dbReference type="InterPro" id="IPR052710">
    <property type="entry name" value="CAAX_protease"/>
</dbReference>
<keyword evidence="2" id="KW-0812">Transmembrane</keyword>
<evidence type="ECO:0000259" key="3">
    <source>
        <dbReference type="Pfam" id="PF02517"/>
    </source>
</evidence>
<feature type="domain" description="CAAX prenyl protease 2/Lysostaphin resistance protein A-like" evidence="3">
    <location>
        <begin position="74"/>
        <end position="174"/>
    </location>
</feature>
<dbReference type="PANTHER" id="PTHR36435:SF1">
    <property type="entry name" value="CAAX AMINO TERMINAL PROTEASE FAMILY PROTEIN"/>
    <property type="match status" value="1"/>
</dbReference>
<evidence type="ECO:0000313" key="5">
    <source>
        <dbReference type="Proteomes" id="UP000030023"/>
    </source>
</evidence>
<evidence type="ECO:0000256" key="1">
    <source>
        <dbReference type="ARBA" id="ARBA00009067"/>
    </source>
</evidence>
<keyword evidence="5" id="KW-1185">Reference proteome</keyword>
<feature type="transmembrane region" description="Helical" evidence="2">
    <location>
        <begin position="162"/>
        <end position="179"/>
    </location>
</feature>
<organism evidence="4 5">
    <name type="scientific">Oenococcus alcoholitolerans</name>
    <dbReference type="NCBI Taxonomy" id="931074"/>
    <lineage>
        <taxon>Bacteria</taxon>
        <taxon>Bacillati</taxon>
        <taxon>Bacillota</taxon>
        <taxon>Bacilli</taxon>
        <taxon>Lactobacillales</taxon>
        <taxon>Lactobacillaceae</taxon>
        <taxon>Oenococcus</taxon>
    </lineage>
</organism>
<keyword evidence="2" id="KW-1133">Transmembrane helix</keyword>
<feature type="non-terminal residue" evidence="4">
    <location>
        <position position="1"/>
    </location>
</feature>
<sequence>DGYTNCFLINSFYEFVFLILLILGNALFFKIKINFSTLKIGSAIIYSLPILIFLSSNILLASRQLAIGNQSDQQIILAVVFAVLVGFAEEYAFRGMMLGNLLSSTNKNSFFYFAAIIIQGAAFGVLHSINLFHQSASLTITQMVYASAIGIIFGIVYTKTSVLIVPILIHALIDGSAFIAQPDSIIRVDMTVVPIRTTYAMIVILILIIIYAALTIFLANKKELNKLWK</sequence>